<organism evidence="2 3">
    <name type="scientific">Ascobolus immersus RN42</name>
    <dbReference type="NCBI Taxonomy" id="1160509"/>
    <lineage>
        <taxon>Eukaryota</taxon>
        <taxon>Fungi</taxon>
        <taxon>Dikarya</taxon>
        <taxon>Ascomycota</taxon>
        <taxon>Pezizomycotina</taxon>
        <taxon>Pezizomycetes</taxon>
        <taxon>Pezizales</taxon>
        <taxon>Ascobolaceae</taxon>
        <taxon>Ascobolus</taxon>
    </lineage>
</organism>
<accession>A0A3N4HP84</accession>
<sequence length="313" mass="34808">MLPLYRNNTIGTIFSQDTIKKHKISISKNASRLTAIQDHSMSLSISYCPGSQNVPVCIVTFNDEASAPVSHRKFYKNMKNDDLIIMHATFNGVFNKYMQGTQLRLMEAHGLTTSSVSYVLPMEAIEETKKGRITVDIVEENNVLRMPTGTPDASKKEEMKGALLMAKVHFHYEIEGKKDMEHRVAREQPLFRRMLEKQMGAKGKSLRKEMGILTGGNKAGDFEASSVAGSYFDCEYHHSDDDDESDEEADDLEEDSDSDAEDIEDSEAGSSVGTEPDRESVQAPIPGSTPKVTPVTVPVKALDAPAKKWFFHP</sequence>
<evidence type="ECO:0000313" key="3">
    <source>
        <dbReference type="Proteomes" id="UP000275078"/>
    </source>
</evidence>
<feature type="compositionally biased region" description="Low complexity" evidence="1">
    <location>
        <begin position="289"/>
        <end position="298"/>
    </location>
</feature>
<evidence type="ECO:0000256" key="1">
    <source>
        <dbReference type="SAM" id="MobiDB-lite"/>
    </source>
</evidence>
<feature type="region of interest" description="Disordered" evidence="1">
    <location>
        <begin position="234"/>
        <end position="298"/>
    </location>
</feature>
<protein>
    <submittedName>
        <fullName evidence="2">Uncharacterized protein</fullName>
    </submittedName>
</protein>
<keyword evidence="3" id="KW-1185">Reference proteome</keyword>
<dbReference type="Proteomes" id="UP000275078">
    <property type="component" value="Unassembled WGS sequence"/>
</dbReference>
<feature type="compositionally biased region" description="Acidic residues" evidence="1">
    <location>
        <begin position="241"/>
        <end position="267"/>
    </location>
</feature>
<dbReference type="AlphaFoldDB" id="A0A3N4HP84"/>
<name>A0A3N4HP84_ASCIM</name>
<proteinExistence type="predicted"/>
<reference evidence="2 3" key="1">
    <citation type="journal article" date="2018" name="Nat. Ecol. Evol.">
        <title>Pezizomycetes genomes reveal the molecular basis of ectomycorrhizal truffle lifestyle.</title>
        <authorList>
            <person name="Murat C."/>
            <person name="Payen T."/>
            <person name="Noel B."/>
            <person name="Kuo A."/>
            <person name="Morin E."/>
            <person name="Chen J."/>
            <person name="Kohler A."/>
            <person name="Krizsan K."/>
            <person name="Balestrini R."/>
            <person name="Da Silva C."/>
            <person name="Montanini B."/>
            <person name="Hainaut M."/>
            <person name="Levati E."/>
            <person name="Barry K.W."/>
            <person name="Belfiori B."/>
            <person name="Cichocki N."/>
            <person name="Clum A."/>
            <person name="Dockter R.B."/>
            <person name="Fauchery L."/>
            <person name="Guy J."/>
            <person name="Iotti M."/>
            <person name="Le Tacon F."/>
            <person name="Lindquist E.A."/>
            <person name="Lipzen A."/>
            <person name="Malagnac F."/>
            <person name="Mello A."/>
            <person name="Molinier V."/>
            <person name="Miyauchi S."/>
            <person name="Poulain J."/>
            <person name="Riccioni C."/>
            <person name="Rubini A."/>
            <person name="Sitrit Y."/>
            <person name="Splivallo R."/>
            <person name="Traeger S."/>
            <person name="Wang M."/>
            <person name="Zifcakova L."/>
            <person name="Wipf D."/>
            <person name="Zambonelli A."/>
            <person name="Paolocci F."/>
            <person name="Nowrousian M."/>
            <person name="Ottonello S."/>
            <person name="Baldrian P."/>
            <person name="Spatafora J.W."/>
            <person name="Henrissat B."/>
            <person name="Nagy L.G."/>
            <person name="Aury J.M."/>
            <person name="Wincker P."/>
            <person name="Grigoriev I.V."/>
            <person name="Bonfante P."/>
            <person name="Martin F.M."/>
        </authorList>
    </citation>
    <scope>NUCLEOTIDE SEQUENCE [LARGE SCALE GENOMIC DNA]</scope>
    <source>
        <strain evidence="2 3">RN42</strain>
    </source>
</reference>
<gene>
    <name evidence="2" type="ORF">BJ508DRAFT_331855</name>
</gene>
<dbReference type="EMBL" id="ML119759">
    <property type="protein sequence ID" value="RPA75652.1"/>
    <property type="molecule type" value="Genomic_DNA"/>
</dbReference>
<evidence type="ECO:0000313" key="2">
    <source>
        <dbReference type="EMBL" id="RPA75652.1"/>
    </source>
</evidence>